<dbReference type="RefSeq" id="WP_114074825.1">
    <property type="nucleotide sequence ID" value="NZ_CP030918.1"/>
</dbReference>
<evidence type="ECO:0000313" key="5">
    <source>
        <dbReference type="EMBL" id="AXC48505.1"/>
    </source>
</evidence>
<dbReference type="Proteomes" id="UP000252023">
    <property type="component" value="Chromosome"/>
</dbReference>
<feature type="chain" id="PRO_5016599628" evidence="3">
    <location>
        <begin position="22"/>
        <end position="312"/>
    </location>
</feature>
<evidence type="ECO:0000259" key="4">
    <source>
        <dbReference type="Pfam" id="PF01464"/>
    </source>
</evidence>
<dbReference type="InterPro" id="IPR008258">
    <property type="entry name" value="Transglycosylase_SLT_dom_1"/>
</dbReference>
<dbReference type="PANTHER" id="PTHR37423">
    <property type="entry name" value="SOLUBLE LYTIC MUREIN TRANSGLYCOSYLASE-RELATED"/>
    <property type="match status" value="1"/>
</dbReference>
<dbReference type="CDD" id="cd00254">
    <property type="entry name" value="LT-like"/>
    <property type="match status" value="1"/>
</dbReference>
<evidence type="ECO:0000256" key="3">
    <source>
        <dbReference type="SAM" id="SignalP"/>
    </source>
</evidence>
<evidence type="ECO:0000256" key="1">
    <source>
        <dbReference type="ARBA" id="ARBA00007734"/>
    </source>
</evidence>
<feature type="signal peptide" evidence="3">
    <location>
        <begin position="1"/>
        <end position="21"/>
    </location>
</feature>
<organism evidence="5 6">
    <name type="scientific">Paracoccus suum</name>
    <dbReference type="NCBI Taxonomy" id="2259340"/>
    <lineage>
        <taxon>Bacteria</taxon>
        <taxon>Pseudomonadati</taxon>
        <taxon>Pseudomonadota</taxon>
        <taxon>Alphaproteobacteria</taxon>
        <taxon>Rhodobacterales</taxon>
        <taxon>Paracoccaceae</taxon>
        <taxon>Paracoccus</taxon>
    </lineage>
</organism>
<comment type="similarity">
    <text evidence="2">Belongs to the virb1 family.</text>
</comment>
<gene>
    <name evidence="5" type="ORF">DRW48_01220</name>
</gene>
<dbReference type="KEGG" id="pars:DRW48_01220"/>
<dbReference type="AlphaFoldDB" id="A0A344PGK0"/>
<dbReference type="PANTHER" id="PTHR37423:SF2">
    <property type="entry name" value="MEMBRANE-BOUND LYTIC MUREIN TRANSGLYCOSYLASE C"/>
    <property type="match status" value="1"/>
</dbReference>
<dbReference type="Gene3D" id="1.10.530.10">
    <property type="match status" value="1"/>
</dbReference>
<comment type="similarity">
    <text evidence="1">Belongs to the transglycosylase Slt family.</text>
</comment>
<protein>
    <submittedName>
        <fullName evidence="5">Lytic transglycosylase domain-containing protein</fullName>
    </submittedName>
</protein>
<keyword evidence="6" id="KW-1185">Reference proteome</keyword>
<evidence type="ECO:0000313" key="6">
    <source>
        <dbReference type="Proteomes" id="UP000252023"/>
    </source>
</evidence>
<dbReference type="InterPro" id="IPR023346">
    <property type="entry name" value="Lysozyme-like_dom_sf"/>
</dbReference>
<keyword evidence="3" id="KW-0732">Signal</keyword>
<evidence type="ECO:0000256" key="2">
    <source>
        <dbReference type="ARBA" id="ARBA00009387"/>
    </source>
</evidence>
<sequence length="312" mass="33562">MTYPALTALALAALIGAPALARPADDAVTGALPVVVPANATDTPARRCTADGRICITAESYVPDVCAAIELAAGDVNLDPHFFARLLWKESLFEPSAISPAGAQGIAQFMPETARIVGLDDPYNPAKAIVASARYLRQLSDGFGNLGLAAVAYNGGESRAARFIAGGTVLPWETQDYVEAITGENAWKWRDEPPEKVDLRLKGDTPFHDACVSLAAKRALKEFKTPERVWPWGVILASHPRQSGAASQVNRLNRQLRPLLAGKRVAYVRKRISGMPKTIYTAQVGYSSKTEAFTFCSRLRAAGGKCLVLKNR</sequence>
<reference evidence="6" key="1">
    <citation type="submission" date="2018-07" db="EMBL/GenBank/DDBJ databases">
        <title>Genome sequencing of Paracoccus sp. SC2-6.</title>
        <authorList>
            <person name="Heo J."/>
            <person name="Kim S.-J."/>
            <person name="Kwon S.-W."/>
        </authorList>
    </citation>
    <scope>NUCLEOTIDE SEQUENCE [LARGE SCALE GENOMIC DNA]</scope>
    <source>
        <strain evidence="6">SC2-6</strain>
    </source>
</reference>
<name>A0A344PGK0_9RHOB</name>
<dbReference type="SUPFAM" id="SSF53955">
    <property type="entry name" value="Lysozyme-like"/>
    <property type="match status" value="1"/>
</dbReference>
<proteinExistence type="inferred from homology"/>
<accession>A0A344PGK0</accession>
<dbReference type="EMBL" id="CP030918">
    <property type="protein sequence ID" value="AXC48505.1"/>
    <property type="molecule type" value="Genomic_DNA"/>
</dbReference>
<dbReference type="Pfam" id="PF01464">
    <property type="entry name" value="SLT"/>
    <property type="match status" value="1"/>
</dbReference>
<feature type="domain" description="Transglycosylase SLT" evidence="4">
    <location>
        <begin position="72"/>
        <end position="162"/>
    </location>
</feature>
<dbReference type="OrthoDB" id="9815002at2"/>